<feature type="transmembrane region" description="Helical" evidence="6">
    <location>
        <begin position="198"/>
        <end position="217"/>
    </location>
</feature>
<feature type="transmembrane region" description="Helical" evidence="6">
    <location>
        <begin position="229"/>
        <end position="250"/>
    </location>
</feature>
<evidence type="ECO:0000256" key="3">
    <source>
        <dbReference type="ARBA" id="ARBA00022692"/>
    </source>
</evidence>
<dbReference type="AlphaFoldDB" id="A0AAD2CU59"/>
<evidence type="ECO:0000256" key="5">
    <source>
        <dbReference type="ARBA" id="ARBA00023136"/>
    </source>
</evidence>
<dbReference type="InterPro" id="IPR002528">
    <property type="entry name" value="MATE_fam"/>
</dbReference>
<evidence type="ECO:0000256" key="6">
    <source>
        <dbReference type="SAM" id="Phobius"/>
    </source>
</evidence>
<dbReference type="GO" id="GO:0016020">
    <property type="term" value="C:membrane"/>
    <property type="evidence" value="ECO:0007669"/>
    <property type="project" value="UniProtKB-SubCell"/>
</dbReference>
<dbReference type="Pfam" id="PF01554">
    <property type="entry name" value="MatE"/>
    <property type="match status" value="2"/>
</dbReference>
<dbReference type="EMBL" id="CAKOGP040000557">
    <property type="protein sequence ID" value="CAJ1936519.1"/>
    <property type="molecule type" value="Genomic_DNA"/>
</dbReference>
<evidence type="ECO:0008006" key="9">
    <source>
        <dbReference type="Google" id="ProtNLM"/>
    </source>
</evidence>
<accession>A0AAD2CU59</accession>
<feature type="transmembrane region" description="Helical" evidence="6">
    <location>
        <begin position="426"/>
        <end position="445"/>
    </location>
</feature>
<keyword evidence="5 6" id="KW-0472">Membrane</keyword>
<feature type="transmembrane region" description="Helical" evidence="6">
    <location>
        <begin position="353"/>
        <end position="373"/>
    </location>
</feature>
<name>A0AAD2CU59_9STRA</name>
<protein>
    <recommendedName>
        <fullName evidence="9">Multidrug and toxin extrusion protein</fullName>
    </recommendedName>
</protein>
<evidence type="ECO:0000313" key="7">
    <source>
        <dbReference type="EMBL" id="CAJ1936519.1"/>
    </source>
</evidence>
<evidence type="ECO:0000313" key="8">
    <source>
        <dbReference type="Proteomes" id="UP001295423"/>
    </source>
</evidence>
<feature type="transmembrane region" description="Helical" evidence="6">
    <location>
        <begin position="320"/>
        <end position="341"/>
    </location>
</feature>
<dbReference type="InterPro" id="IPR045069">
    <property type="entry name" value="MATE_euk"/>
</dbReference>
<feature type="transmembrane region" description="Helical" evidence="6">
    <location>
        <begin position="172"/>
        <end position="192"/>
    </location>
</feature>
<dbReference type="GO" id="GO:1990961">
    <property type="term" value="P:xenobiotic detoxification by transmembrane export across the plasma membrane"/>
    <property type="evidence" value="ECO:0007669"/>
    <property type="project" value="InterPro"/>
</dbReference>
<comment type="caution">
    <text evidence="7">The sequence shown here is derived from an EMBL/GenBank/DDBJ whole genome shotgun (WGS) entry which is preliminary data.</text>
</comment>
<reference evidence="7" key="1">
    <citation type="submission" date="2023-08" db="EMBL/GenBank/DDBJ databases">
        <authorList>
            <person name="Audoor S."/>
            <person name="Bilcke G."/>
        </authorList>
    </citation>
    <scope>NUCLEOTIDE SEQUENCE</scope>
</reference>
<comment type="subcellular location">
    <subcellularLocation>
        <location evidence="1">Membrane</location>
        <topology evidence="1">Multi-pass membrane protein</topology>
    </subcellularLocation>
</comment>
<dbReference type="PANTHER" id="PTHR11206">
    <property type="entry name" value="MULTIDRUG RESISTANCE PROTEIN"/>
    <property type="match status" value="1"/>
</dbReference>
<comment type="similarity">
    <text evidence="2">Belongs to the multi antimicrobial extrusion (MATE) (TC 2.A.66.1) family.</text>
</comment>
<keyword evidence="3 6" id="KW-0812">Transmembrane</keyword>
<feature type="transmembrane region" description="Helical" evidence="6">
    <location>
        <begin position="457"/>
        <end position="476"/>
    </location>
</feature>
<feature type="transmembrane region" description="Helical" evidence="6">
    <location>
        <begin position="50"/>
        <end position="68"/>
    </location>
</feature>
<feature type="transmembrane region" description="Helical" evidence="6">
    <location>
        <begin position="293"/>
        <end position="313"/>
    </location>
</feature>
<keyword evidence="8" id="KW-1185">Reference proteome</keyword>
<evidence type="ECO:0000256" key="4">
    <source>
        <dbReference type="ARBA" id="ARBA00022989"/>
    </source>
</evidence>
<dbReference type="Proteomes" id="UP001295423">
    <property type="component" value="Unassembled WGS sequence"/>
</dbReference>
<sequence>MTIFAAPEGEQKEVLWYDKSERECLSKLEAAETSKDEGEEFDLWQESKSLLGIALPAVAVQFSVLFIFPQTASMVGRNLGKEQLAGFSLGSLVGNLTCLSVMVGALTAADTLMPRSFAAENYAEMGRLAVRGMILCSLLLIPPVIPLCTMMEWVFDKLGQDPEASHLATQWIRIYLIGVPAMLLFRVVQSFLNAQHQVWPMVYSSLAACFLVHPFLLKILVSRLEFIGSSLAICMTQYVMIAFLFAYMWFNPVHQKESWPGMSKTFFLESISPRPMLAFLSLSMGGVLSLSEWWFWETVCFIVGSFGVVPLCVHTIAYQLVPLLFMIPLGIMIGLTVRLGHLIAYDVPKAKKLAAWCMGFTTLLGLVVSTLLYKFRIGIAMLFSTDEEVIQGCKEIWPKLCYYIFVLYIFGINSAIMRALGMQWQMAAIIFGCLWVGTLPALAYFSIHQGGGIDAVWSTLPVFYTGMQFLLAYSYIREDWYEISKEIRRHALESVEEANGKLVNEETKLLTQESR</sequence>
<organism evidence="7 8">
    <name type="scientific">Cylindrotheca closterium</name>
    <dbReference type="NCBI Taxonomy" id="2856"/>
    <lineage>
        <taxon>Eukaryota</taxon>
        <taxon>Sar</taxon>
        <taxon>Stramenopiles</taxon>
        <taxon>Ochrophyta</taxon>
        <taxon>Bacillariophyta</taxon>
        <taxon>Bacillariophyceae</taxon>
        <taxon>Bacillariophycidae</taxon>
        <taxon>Bacillariales</taxon>
        <taxon>Bacillariaceae</taxon>
        <taxon>Cylindrotheca</taxon>
    </lineage>
</organism>
<gene>
    <name evidence="7" type="ORF">CYCCA115_LOCUS5232</name>
</gene>
<feature type="transmembrane region" description="Helical" evidence="6">
    <location>
        <begin position="89"/>
        <end position="109"/>
    </location>
</feature>
<proteinExistence type="inferred from homology"/>
<evidence type="ECO:0000256" key="2">
    <source>
        <dbReference type="ARBA" id="ARBA00010199"/>
    </source>
</evidence>
<dbReference type="GO" id="GO:0042910">
    <property type="term" value="F:xenobiotic transmembrane transporter activity"/>
    <property type="evidence" value="ECO:0007669"/>
    <property type="project" value="InterPro"/>
</dbReference>
<feature type="transmembrane region" description="Helical" evidence="6">
    <location>
        <begin position="400"/>
        <end position="420"/>
    </location>
</feature>
<evidence type="ECO:0000256" key="1">
    <source>
        <dbReference type="ARBA" id="ARBA00004141"/>
    </source>
</evidence>
<dbReference type="GO" id="GO:0015297">
    <property type="term" value="F:antiporter activity"/>
    <property type="evidence" value="ECO:0007669"/>
    <property type="project" value="InterPro"/>
</dbReference>
<dbReference type="CDD" id="cd13132">
    <property type="entry name" value="MATE_eukaryotic"/>
    <property type="match status" value="1"/>
</dbReference>
<keyword evidence="4 6" id="KW-1133">Transmembrane helix</keyword>
<feature type="transmembrane region" description="Helical" evidence="6">
    <location>
        <begin position="129"/>
        <end position="151"/>
    </location>
</feature>